<comment type="caution">
    <text evidence="1">The sequence shown here is derived from an EMBL/GenBank/DDBJ whole genome shotgun (WGS) entry which is preliminary data.</text>
</comment>
<keyword evidence="2" id="KW-1185">Reference proteome</keyword>
<protein>
    <submittedName>
        <fullName evidence="1">Uncharacterized protein</fullName>
    </submittedName>
</protein>
<proteinExistence type="predicted"/>
<dbReference type="Proteomes" id="UP000248584">
    <property type="component" value="Unassembled WGS sequence"/>
</dbReference>
<accession>A0ABX5Q0V2</accession>
<gene>
    <name evidence="1" type="ORF">LX97_00497</name>
</gene>
<dbReference type="RefSeq" id="WP_015361310.1">
    <property type="nucleotide sequence ID" value="NZ_QKZR01000001.1"/>
</dbReference>
<sequence>MKKIEHQIFLQRNQLAKELLLQPIQEKIEIFDRMHKLLDNVSVCEKDALLDELEALDLEILEDIDEEYADQLEHNEITEELKEKQVAFEKVMEDIPAPTKKKKPTDEDIINELVKMGRTENIGRSTFKDLGVKVALGWETIIGKYRVTRTSVFRYRYGIERI</sequence>
<reference evidence="1 2" key="1">
    <citation type="submission" date="2018-06" db="EMBL/GenBank/DDBJ databases">
        <title>Genomic Encyclopedia of Archaeal and Bacterial Type Strains, Phase II (KMG-II): from individual species to whole genera.</title>
        <authorList>
            <person name="Goeker M."/>
        </authorList>
    </citation>
    <scope>NUCLEOTIDE SEQUENCE [LARGE SCALE GENOMIC DNA]</scope>
    <source>
        <strain evidence="1 2">DSM 17205</strain>
    </source>
</reference>
<evidence type="ECO:0000313" key="2">
    <source>
        <dbReference type="Proteomes" id="UP000248584"/>
    </source>
</evidence>
<organism evidence="1 2">
    <name type="scientific">Nonlabens dokdonensis</name>
    <dbReference type="NCBI Taxonomy" id="328515"/>
    <lineage>
        <taxon>Bacteria</taxon>
        <taxon>Pseudomonadati</taxon>
        <taxon>Bacteroidota</taxon>
        <taxon>Flavobacteriia</taxon>
        <taxon>Flavobacteriales</taxon>
        <taxon>Flavobacteriaceae</taxon>
        <taxon>Nonlabens</taxon>
    </lineage>
</organism>
<dbReference type="EMBL" id="QKZR01000001">
    <property type="protein sequence ID" value="PZX43496.1"/>
    <property type="molecule type" value="Genomic_DNA"/>
</dbReference>
<evidence type="ECO:0000313" key="1">
    <source>
        <dbReference type="EMBL" id="PZX43496.1"/>
    </source>
</evidence>
<name>A0ABX5Q0V2_9FLAO</name>